<evidence type="ECO:0000313" key="1">
    <source>
        <dbReference type="EMBL" id="APR52317.1"/>
    </source>
</evidence>
<accession>A0A1L6J8Y7</accession>
<organism evidence="1 4">
    <name type="scientific">Sphingomonas koreensis</name>
    <dbReference type="NCBI Taxonomy" id="93064"/>
    <lineage>
        <taxon>Bacteria</taxon>
        <taxon>Pseudomonadati</taxon>
        <taxon>Pseudomonadota</taxon>
        <taxon>Alphaproteobacteria</taxon>
        <taxon>Sphingomonadales</taxon>
        <taxon>Sphingomonadaceae</taxon>
        <taxon>Sphingomonas</taxon>
    </lineage>
</organism>
<sequence length="59" mass="6572">MRGVTFLPDASSRFARARRLHREAANCLTLAVGQKDLAFAGELIDEAMRLTRRARELAA</sequence>
<dbReference type="Proteomes" id="UP000287746">
    <property type="component" value="Unassembled WGS sequence"/>
</dbReference>
<dbReference type="EMBL" id="QQYZ01000016">
    <property type="protein sequence ID" value="RSY80578.1"/>
    <property type="molecule type" value="Genomic_DNA"/>
</dbReference>
<dbReference type="Proteomes" id="UP000185161">
    <property type="component" value="Chromosome"/>
</dbReference>
<reference evidence="4" key="2">
    <citation type="submission" date="2016-12" db="EMBL/GenBank/DDBJ databases">
        <title>Whole genome sequencing of Sphingomonas sp. ABOJV.</title>
        <authorList>
            <person name="Conlan S."/>
            <person name="Thomas P.J."/>
            <person name="Mullikin J."/>
            <person name="Palmore T.N."/>
            <person name="Frank K.M."/>
            <person name="Segre J.A."/>
        </authorList>
    </citation>
    <scope>NUCLEOTIDE SEQUENCE [LARGE SCALE GENOMIC DNA]</scope>
    <source>
        <strain evidence="4">ABOJV</strain>
    </source>
</reference>
<gene>
    <name evidence="1" type="ORF">BRX40_07635</name>
    <name evidence="2" type="ORF">CA257_16065</name>
    <name evidence="3" type="ORF">DAH66_15505</name>
</gene>
<dbReference type="AlphaFoldDB" id="A0A1L6J8Y7"/>
<reference evidence="1" key="1">
    <citation type="submission" date="2016-12" db="EMBL/GenBank/DDBJ databases">
        <title>Whole genome sequencing of Sphingomonas koreensis.</title>
        <authorList>
            <person name="Conlan S."/>
            <person name="Thomas P.J."/>
            <person name="Mullikin J."/>
            <person name="Palmore T.N."/>
            <person name="Frank K.M."/>
            <person name="Segre J.A."/>
        </authorList>
    </citation>
    <scope>NUCLEOTIDE SEQUENCE</scope>
    <source>
        <strain evidence="1">ABOJV</strain>
    </source>
</reference>
<dbReference type="OrthoDB" id="7573557at2"/>
<dbReference type="RefSeq" id="WP_075151194.1">
    <property type="nucleotide sequence ID" value="NZ_QLJG01000005.1"/>
</dbReference>
<dbReference type="KEGG" id="skr:BRX40_07635"/>
<protein>
    <submittedName>
        <fullName evidence="1">Uncharacterized protein</fullName>
    </submittedName>
</protein>
<evidence type="ECO:0000313" key="6">
    <source>
        <dbReference type="Proteomes" id="UP000287746"/>
    </source>
</evidence>
<dbReference type="EMBL" id="CP018820">
    <property type="protein sequence ID" value="APR52317.1"/>
    <property type="molecule type" value="Genomic_DNA"/>
</dbReference>
<evidence type="ECO:0000313" key="5">
    <source>
        <dbReference type="Proteomes" id="UP000286681"/>
    </source>
</evidence>
<dbReference type="EMBL" id="QQWO01000014">
    <property type="protein sequence ID" value="RSV00950.1"/>
    <property type="molecule type" value="Genomic_DNA"/>
</dbReference>
<evidence type="ECO:0000313" key="4">
    <source>
        <dbReference type="Proteomes" id="UP000185161"/>
    </source>
</evidence>
<dbReference type="STRING" id="93064.BRX40_07635"/>
<proteinExistence type="predicted"/>
<keyword evidence="4" id="KW-1185">Reference proteome</keyword>
<evidence type="ECO:0000313" key="3">
    <source>
        <dbReference type="EMBL" id="RSY80578.1"/>
    </source>
</evidence>
<evidence type="ECO:0000313" key="2">
    <source>
        <dbReference type="EMBL" id="RSV00950.1"/>
    </source>
</evidence>
<dbReference type="Proteomes" id="UP000286681">
    <property type="component" value="Unassembled WGS sequence"/>
</dbReference>
<name>A0A1L6J8Y7_9SPHN</name>
<reference evidence="5 6" key="3">
    <citation type="submission" date="2018-07" db="EMBL/GenBank/DDBJ databases">
        <title>Genomic and Epidemiologic Investigation of an Indolent Hospital Outbreak.</title>
        <authorList>
            <person name="Johnson R.C."/>
            <person name="Deming C."/>
            <person name="Conlan S."/>
            <person name="Zellmer C.J."/>
            <person name="Michelin A.V."/>
            <person name="Lee-Lin S."/>
            <person name="Thomas P.J."/>
            <person name="Park M."/>
            <person name="Weingarten R.A."/>
            <person name="Less J."/>
            <person name="Dekker J.P."/>
            <person name="Frank K.M."/>
            <person name="Musser K.A."/>
            <person name="Mcquiston J.R."/>
            <person name="Henderson D.K."/>
            <person name="Lau A.F."/>
            <person name="Palmore T.N."/>
            <person name="Segre J.A."/>
        </authorList>
    </citation>
    <scope>NUCLEOTIDE SEQUENCE [LARGE SCALE GENOMIC DNA]</scope>
    <source>
        <strain evidence="3 6">SK-CDC1_0717</strain>
        <strain evidence="2 5">SK-NIH.Env10_0317</strain>
    </source>
</reference>